<dbReference type="AlphaFoldDB" id="A0A1Y2F3Z4"/>
<dbReference type="OrthoDB" id="437457at2759"/>
<gene>
    <name evidence="6" type="ORF">BCR35DRAFT_305193</name>
</gene>
<name>A0A1Y2F3Z4_9BASI</name>
<feature type="domain" description="MYND-type" evidence="5">
    <location>
        <begin position="55"/>
        <end position="91"/>
    </location>
</feature>
<keyword evidence="2 4" id="KW-0863">Zinc-finger</keyword>
<evidence type="ECO:0000256" key="4">
    <source>
        <dbReference type="PROSITE-ProRule" id="PRU00134"/>
    </source>
</evidence>
<dbReference type="GO" id="GO:0008270">
    <property type="term" value="F:zinc ion binding"/>
    <property type="evidence" value="ECO:0007669"/>
    <property type="project" value="UniProtKB-KW"/>
</dbReference>
<dbReference type="InParanoid" id="A0A1Y2F3Z4"/>
<dbReference type="EMBL" id="MCGR01000030">
    <property type="protein sequence ID" value="ORY78036.1"/>
    <property type="molecule type" value="Genomic_DNA"/>
</dbReference>
<protein>
    <recommendedName>
        <fullName evidence="5">MYND-type domain-containing protein</fullName>
    </recommendedName>
</protein>
<dbReference type="Proteomes" id="UP000193467">
    <property type="component" value="Unassembled WGS sequence"/>
</dbReference>
<keyword evidence="7" id="KW-1185">Reference proteome</keyword>
<dbReference type="PROSITE" id="PS50865">
    <property type="entry name" value="ZF_MYND_2"/>
    <property type="match status" value="1"/>
</dbReference>
<evidence type="ECO:0000256" key="3">
    <source>
        <dbReference type="ARBA" id="ARBA00022833"/>
    </source>
</evidence>
<evidence type="ECO:0000256" key="1">
    <source>
        <dbReference type="ARBA" id="ARBA00022723"/>
    </source>
</evidence>
<keyword evidence="1" id="KW-0479">Metal-binding</keyword>
<dbReference type="SUPFAM" id="SSF144232">
    <property type="entry name" value="HIT/MYND zinc finger-like"/>
    <property type="match status" value="1"/>
</dbReference>
<proteinExistence type="predicted"/>
<reference evidence="6 7" key="1">
    <citation type="submission" date="2016-07" db="EMBL/GenBank/DDBJ databases">
        <title>Pervasive Adenine N6-methylation of Active Genes in Fungi.</title>
        <authorList>
            <consortium name="DOE Joint Genome Institute"/>
            <person name="Mondo S.J."/>
            <person name="Dannebaum R.O."/>
            <person name="Kuo R.C."/>
            <person name="Labutti K."/>
            <person name="Haridas S."/>
            <person name="Kuo A."/>
            <person name="Salamov A."/>
            <person name="Ahrendt S.R."/>
            <person name="Lipzen A."/>
            <person name="Sullivan W."/>
            <person name="Andreopoulos W.B."/>
            <person name="Clum A."/>
            <person name="Lindquist E."/>
            <person name="Daum C."/>
            <person name="Ramamoorthy G.K."/>
            <person name="Gryganskyi A."/>
            <person name="Culley D."/>
            <person name="Magnuson J.K."/>
            <person name="James T.Y."/>
            <person name="O'Malley M.A."/>
            <person name="Stajich J.E."/>
            <person name="Spatafora J.W."/>
            <person name="Visel A."/>
            <person name="Grigoriev I.V."/>
        </authorList>
    </citation>
    <scope>NUCLEOTIDE SEQUENCE [LARGE SCALE GENOMIC DNA]</scope>
    <source>
        <strain evidence="6 7">62-1032</strain>
    </source>
</reference>
<organism evidence="6 7">
    <name type="scientific">Leucosporidium creatinivorum</name>
    <dbReference type="NCBI Taxonomy" id="106004"/>
    <lineage>
        <taxon>Eukaryota</taxon>
        <taxon>Fungi</taxon>
        <taxon>Dikarya</taxon>
        <taxon>Basidiomycota</taxon>
        <taxon>Pucciniomycotina</taxon>
        <taxon>Microbotryomycetes</taxon>
        <taxon>Leucosporidiales</taxon>
        <taxon>Leucosporidium</taxon>
    </lineage>
</organism>
<evidence type="ECO:0000256" key="2">
    <source>
        <dbReference type="ARBA" id="ARBA00022771"/>
    </source>
</evidence>
<evidence type="ECO:0000313" key="6">
    <source>
        <dbReference type="EMBL" id="ORY78036.1"/>
    </source>
</evidence>
<comment type="caution">
    <text evidence="6">The sequence shown here is derived from an EMBL/GenBank/DDBJ whole genome shotgun (WGS) entry which is preliminary data.</text>
</comment>
<dbReference type="Pfam" id="PF01753">
    <property type="entry name" value="zf-MYND"/>
    <property type="match status" value="1"/>
</dbReference>
<keyword evidence="3" id="KW-0862">Zinc</keyword>
<evidence type="ECO:0000259" key="5">
    <source>
        <dbReference type="PROSITE" id="PS50865"/>
    </source>
</evidence>
<sequence length="91" mass="10046">MDRFAEEGTRKDASGLGMKNSVVEYVQNPSLFPTQSTKQVVLDTAASLAAHGAFCAFCGNLGADKKCSGCHWETYCSVGHQKKDWPHHRDW</sequence>
<dbReference type="InterPro" id="IPR002893">
    <property type="entry name" value="Znf_MYND"/>
</dbReference>
<dbReference type="Gene3D" id="6.10.140.2220">
    <property type="match status" value="1"/>
</dbReference>
<evidence type="ECO:0000313" key="7">
    <source>
        <dbReference type="Proteomes" id="UP000193467"/>
    </source>
</evidence>
<accession>A0A1Y2F3Z4</accession>